<dbReference type="AlphaFoldDB" id="A0A117NGR7"/>
<reference evidence="1" key="1">
    <citation type="journal article" date="2015" name="Genome Biol. Evol.">
        <title>Organellar Genomes of White Spruce (Picea glauca): Assembly and Annotation.</title>
        <authorList>
            <person name="Jackman S.D."/>
            <person name="Warren R.L."/>
            <person name="Gibb E.A."/>
            <person name="Vandervalk B.P."/>
            <person name="Mohamadi H."/>
            <person name="Chu J."/>
            <person name="Raymond A."/>
            <person name="Pleasance S."/>
            <person name="Coope R."/>
            <person name="Wildung M.R."/>
            <person name="Ritland C.E."/>
            <person name="Bousquet J."/>
            <person name="Jones S.J."/>
            <person name="Bohlmann J."/>
            <person name="Birol I."/>
        </authorList>
    </citation>
    <scope>NUCLEOTIDE SEQUENCE [LARGE SCALE GENOMIC DNA]</scope>
    <source>
        <tissue evidence="1">Flushing bud</tissue>
    </source>
</reference>
<geneLocation type="mitochondrion" evidence="1"/>
<proteinExistence type="predicted"/>
<gene>
    <name evidence="1" type="ORF">ABT39_MTgene6214</name>
</gene>
<organism evidence="1">
    <name type="scientific">Picea glauca</name>
    <name type="common">White spruce</name>
    <name type="synonym">Pinus glauca</name>
    <dbReference type="NCBI Taxonomy" id="3330"/>
    <lineage>
        <taxon>Eukaryota</taxon>
        <taxon>Viridiplantae</taxon>
        <taxon>Streptophyta</taxon>
        <taxon>Embryophyta</taxon>
        <taxon>Tracheophyta</taxon>
        <taxon>Spermatophyta</taxon>
        <taxon>Pinopsida</taxon>
        <taxon>Pinidae</taxon>
        <taxon>Conifers I</taxon>
        <taxon>Pinales</taxon>
        <taxon>Pinaceae</taxon>
        <taxon>Picea</taxon>
    </lineage>
</organism>
<comment type="caution">
    <text evidence="1">The sequence shown here is derived from an EMBL/GenBank/DDBJ whole genome shotgun (WGS) entry which is preliminary data.</text>
</comment>
<accession>A0A117NGR7</accession>
<protein>
    <submittedName>
        <fullName evidence="1">Uncharacterized protein</fullName>
    </submittedName>
</protein>
<evidence type="ECO:0000313" key="1">
    <source>
        <dbReference type="EMBL" id="KUM47208.1"/>
    </source>
</evidence>
<dbReference type="EMBL" id="LKAM01000008">
    <property type="protein sequence ID" value="KUM47208.1"/>
    <property type="molecule type" value="Genomic_DNA"/>
</dbReference>
<name>A0A117NGR7_PICGL</name>
<sequence>MDSAFKVNRIITEIIQSALPITFSSTGAVDMSLIYIIACSIRVHLPSFGFRLVTNSLLFIAP</sequence>
<keyword evidence="1" id="KW-0496">Mitochondrion</keyword>